<name>A0AAV0S888_9ROSI</name>
<reference evidence="1" key="1">
    <citation type="submission" date="2022-08" db="EMBL/GenBank/DDBJ databases">
        <authorList>
            <person name="Gutierrez-Valencia J."/>
        </authorList>
    </citation>
    <scope>NUCLEOTIDE SEQUENCE</scope>
</reference>
<sequence>MPHLSRVPVLPRRSERFLIVLRAIIMSNFGGLENPANPEWDGRTREEEIAWRKEMLAKGDLAWLKEMLAKLVKWQAQEKKELEEAPLGLWDPRDDLEHN</sequence>
<evidence type="ECO:0000313" key="2">
    <source>
        <dbReference type="Proteomes" id="UP001154282"/>
    </source>
</evidence>
<protein>
    <submittedName>
        <fullName evidence="1">Uncharacterized protein</fullName>
    </submittedName>
</protein>
<evidence type="ECO:0000313" key="1">
    <source>
        <dbReference type="EMBL" id="CAI0629459.1"/>
    </source>
</evidence>
<dbReference type="Proteomes" id="UP001154282">
    <property type="component" value="Unassembled WGS sequence"/>
</dbReference>
<organism evidence="1 2">
    <name type="scientific">Linum tenue</name>
    <dbReference type="NCBI Taxonomy" id="586396"/>
    <lineage>
        <taxon>Eukaryota</taxon>
        <taxon>Viridiplantae</taxon>
        <taxon>Streptophyta</taxon>
        <taxon>Embryophyta</taxon>
        <taxon>Tracheophyta</taxon>
        <taxon>Spermatophyta</taxon>
        <taxon>Magnoliopsida</taxon>
        <taxon>eudicotyledons</taxon>
        <taxon>Gunneridae</taxon>
        <taxon>Pentapetalae</taxon>
        <taxon>rosids</taxon>
        <taxon>fabids</taxon>
        <taxon>Malpighiales</taxon>
        <taxon>Linaceae</taxon>
        <taxon>Linum</taxon>
    </lineage>
</organism>
<accession>A0AAV0S888</accession>
<comment type="caution">
    <text evidence="1">The sequence shown here is derived from an EMBL/GenBank/DDBJ whole genome shotgun (WGS) entry which is preliminary data.</text>
</comment>
<dbReference type="AlphaFoldDB" id="A0AAV0S888"/>
<gene>
    <name evidence="1" type="ORF">LITE_LOCUS52003</name>
</gene>
<dbReference type="EMBL" id="CAMGYJ010000011">
    <property type="protein sequence ID" value="CAI0629459.1"/>
    <property type="molecule type" value="Genomic_DNA"/>
</dbReference>
<keyword evidence="2" id="KW-1185">Reference proteome</keyword>
<proteinExistence type="predicted"/>